<comment type="caution">
    <text evidence="2">The sequence shown here is derived from an EMBL/GenBank/DDBJ whole genome shotgun (WGS) entry which is preliminary data.</text>
</comment>
<reference evidence="2" key="1">
    <citation type="submission" date="2021-11" db="EMBL/GenBank/DDBJ databases">
        <title>BS-T2-15 a new species belonging to the Comamonadaceae family isolated from the soil of a French oak forest.</title>
        <authorList>
            <person name="Mieszkin S."/>
            <person name="Alain K."/>
        </authorList>
    </citation>
    <scope>NUCLEOTIDE SEQUENCE</scope>
    <source>
        <strain evidence="2">BS-T2-15</strain>
    </source>
</reference>
<keyword evidence="1" id="KW-0812">Transmembrane</keyword>
<gene>
    <name evidence="2" type="ORF">LPC04_18555</name>
</gene>
<feature type="transmembrane region" description="Helical" evidence="1">
    <location>
        <begin position="52"/>
        <end position="78"/>
    </location>
</feature>
<accession>A0A9X2C376</accession>
<dbReference type="EMBL" id="JAJLJH010000005">
    <property type="protein sequence ID" value="MCK9687709.1"/>
    <property type="molecule type" value="Genomic_DNA"/>
</dbReference>
<keyword evidence="1" id="KW-1133">Transmembrane helix</keyword>
<evidence type="ECO:0000313" key="2">
    <source>
        <dbReference type="EMBL" id="MCK9687709.1"/>
    </source>
</evidence>
<feature type="transmembrane region" description="Helical" evidence="1">
    <location>
        <begin position="90"/>
        <end position="112"/>
    </location>
</feature>
<evidence type="ECO:0000256" key="1">
    <source>
        <dbReference type="SAM" id="Phobius"/>
    </source>
</evidence>
<keyword evidence="3" id="KW-1185">Reference proteome</keyword>
<name>A0A9X2C376_9BURK</name>
<feature type="transmembrane region" description="Helical" evidence="1">
    <location>
        <begin position="12"/>
        <end position="40"/>
    </location>
</feature>
<dbReference type="RefSeq" id="WP_275683746.1">
    <property type="nucleotide sequence ID" value="NZ_JAJLJH010000005.1"/>
</dbReference>
<proteinExistence type="predicted"/>
<protein>
    <submittedName>
        <fullName evidence="2">Uncharacterized protein</fullName>
    </submittedName>
</protein>
<dbReference type="Proteomes" id="UP001139353">
    <property type="component" value="Unassembled WGS sequence"/>
</dbReference>
<organism evidence="2 3">
    <name type="scientific">Scleromatobacter humisilvae</name>
    <dbReference type="NCBI Taxonomy" id="2897159"/>
    <lineage>
        <taxon>Bacteria</taxon>
        <taxon>Pseudomonadati</taxon>
        <taxon>Pseudomonadota</taxon>
        <taxon>Betaproteobacteria</taxon>
        <taxon>Burkholderiales</taxon>
        <taxon>Sphaerotilaceae</taxon>
        <taxon>Scleromatobacter</taxon>
    </lineage>
</organism>
<keyword evidence="1" id="KW-0472">Membrane</keyword>
<evidence type="ECO:0000313" key="3">
    <source>
        <dbReference type="Proteomes" id="UP001139353"/>
    </source>
</evidence>
<dbReference type="AlphaFoldDB" id="A0A9X2C376"/>
<sequence length="138" mass="14400">MPILDIHTRVAACLHIVLAVLGLLFLLAMAALVGAFGALGPNYGIDRQIADWVGGVGILLIALFALLPVLEIIGAVLLLRGNDTGRIFTIVFSVLSLVNIPIGTAVGAYSLWALLRAKPPLPPATQAAPMPAGMQQPF</sequence>